<name>A0ABQ4WKV0_9ASTR</name>
<keyword evidence="2" id="KW-1185">Reference proteome</keyword>
<organism evidence="1 2">
    <name type="scientific">Tanacetum coccineum</name>
    <dbReference type="NCBI Taxonomy" id="301880"/>
    <lineage>
        <taxon>Eukaryota</taxon>
        <taxon>Viridiplantae</taxon>
        <taxon>Streptophyta</taxon>
        <taxon>Embryophyta</taxon>
        <taxon>Tracheophyta</taxon>
        <taxon>Spermatophyta</taxon>
        <taxon>Magnoliopsida</taxon>
        <taxon>eudicotyledons</taxon>
        <taxon>Gunneridae</taxon>
        <taxon>Pentapetalae</taxon>
        <taxon>asterids</taxon>
        <taxon>campanulids</taxon>
        <taxon>Asterales</taxon>
        <taxon>Asteraceae</taxon>
        <taxon>Asteroideae</taxon>
        <taxon>Anthemideae</taxon>
        <taxon>Anthemidinae</taxon>
        <taxon>Tanacetum</taxon>
    </lineage>
</organism>
<comment type="caution">
    <text evidence="1">The sequence shown here is derived from an EMBL/GenBank/DDBJ whole genome shotgun (WGS) entry which is preliminary data.</text>
</comment>
<dbReference type="Proteomes" id="UP001151760">
    <property type="component" value="Unassembled WGS sequence"/>
</dbReference>
<evidence type="ECO:0000313" key="1">
    <source>
        <dbReference type="EMBL" id="GJS53537.1"/>
    </source>
</evidence>
<dbReference type="EMBL" id="BQNB010008733">
    <property type="protein sequence ID" value="GJS53537.1"/>
    <property type="molecule type" value="Genomic_DNA"/>
</dbReference>
<evidence type="ECO:0000313" key="2">
    <source>
        <dbReference type="Proteomes" id="UP001151760"/>
    </source>
</evidence>
<reference evidence="1" key="1">
    <citation type="journal article" date="2022" name="Int. J. Mol. Sci.">
        <title>Draft Genome of Tanacetum Coccineum: Genomic Comparison of Closely Related Tanacetum-Family Plants.</title>
        <authorList>
            <person name="Yamashiro T."/>
            <person name="Shiraishi A."/>
            <person name="Nakayama K."/>
            <person name="Satake H."/>
        </authorList>
    </citation>
    <scope>NUCLEOTIDE SEQUENCE</scope>
</reference>
<proteinExistence type="predicted"/>
<accession>A0ABQ4WKV0</accession>
<gene>
    <name evidence="1" type="ORF">Tco_0626899</name>
</gene>
<reference evidence="1" key="2">
    <citation type="submission" date="2022-01" db="EMBL/GenBank/DDBJ databases">
        <authorList>
            <person name="Yamashiro T."/>
            <person name="Shiraishi A."/>
            <person name="Satake H."/>
            <person name="Nakayama K."/>
        </authorList>
    </citation>
    <scope>NUCLEOTIDE SEQUENCE</scope>
</reference>
<sequence length="147" mass="16635">MAESTSAREANWVLGSSIIDMTVWKKDASISGKYRVLYCLQQKSFVELPRPELVVKLSSNPLVSSSKVTYGTGPDSYEDSKRIQILDSTVMIRFLSSQQFFNSPEFQMIQPTECHNMILLVERPSCKQSMTGEADNNIISVRWSTGW</sequence>
<protein>
    <submittedName>
        <fullName evidence="1">Uncharacterized protein</fullName>
    </submittedName>
</protein>